<organism evidence="7 8">
    <name type="scientific">Neogobius melanostomus</name>
    <name type="common">round goby</name>
    <dbReference type="NCBI Taxonomy" id="47308"/>
    <lineage>
        <taxon>Eukaryota</taxon>
        <taxon>Metazoa</taxon>
        <taxon>Chordata</taxon>
        <taxon>Craniata</taxon>
        <taxon>Vertebrata</taxon>
        <taxon>Euteleostomi</taxon>
        <taxon>Actinopterygii</taxon>
        <taxon>Neopterygii</taxon>
        <taxon>Teleostei</taxon>
        <taxon>Neoteleostei</taxon>
        <taxon>Acanthomorphata</taxon>
        <taxon>Gobiaria</taxon>
        <taxon>Gobiiformes</taxon>
        <taxon>Gobioidei</taxon>
        <taxon>Gobiidae</taxon>
        <taxon>Benthophilinae</taxon>
        <taxon>Neogobiini</taxon>
        <taxon>Neogobius</taxon>
    </lineage>
</organism>
<feature type="chain" id="PRO_5034336692" description="C1q domain-containing protein" evidence="5">
    <location>
        <begin position="32"/>
        <end position="263"/>
    </location>
</feature>
<keyword evidence="4" id="KW-0175">Coiled coil</keyword>
<keyword evidence="2" id="KW-0964">Secreted</keyword>
<reference evidence="7" key="1">
    <citation type="submission" date="2025-08" db="UniProtKB">
        <authorList>
            <consortium name="Ensembl"/>
        </authorList>
    </citation>
    <scope>IDENTIFICATION</scope>
</reference>
<feature type="coiled-coil region" evidence="4">
    <location>
        <begin position="62"/>
        <end position="96"/>
    </location>
</feature>
<sequence length="263" mass="30171">MKIQQNLLFFLEMETVRICVFLLLFLSQTWAETDELQMVDMKQDVGRDNSKCNITVNFWAELKELRDMVITSKSKIEKLEEEKSELLSRVTTNENKVALSDARLSASESETEELKRQITETPKVAFSVGLTDAREIGPFNTEITLKFSKVFTNFGQAYNTHTGVFTAPLRGVYYFRFTGFSIRNNSMMGVILYHNDKRVSRNEDYNDELGNASISNGLVLELEKGDVVYLVLPSSYVIFDDSYNRYSLQWISDFSSVTATLNK</sequence>
<evidence type="ECO:0000256" key="5">
    <source>
        <dbReference type="SAM" id="SignalP"/>
    </source>
</evidence>
<dbReference type="GO" id="GO:0005576">
    <property type="term" value="C:extracellular region"/>
    <property type="evidence" value="ECO:0007669"/>
    <property type="project" value="UniProtKB-SubCell"/>
</dbReference>
<dbReference type="Ensembl" id="ENSNMLT00000001927.1">
    <property type="protein sequence ID" value="ENSNMLP00000001664.1"/>
    <property type="gene ID" value="ENSNMLG00000001263.1"/>
</dbReference>
<feature type="signal peptide" evidence="5">
    <location>
        <begin position="1"/>
        <end position="31"/>
    </location>
</feature>
<dbReference type="PROSITE" id="PS50871">
    <property type="entry name" value="C1Q"/>
    <property type="match status" value="1"/>
</dbReference>
<evidence type="ECO:0000313" key="8">
    <source>
        <dbReference type="Proteomes" id="UP000694523"/>
    </source>
</evidence>
<evidence type="ECO:0000256" key="3">
    <source>
        <dbReference type="ARBA" id="ARBA00022729"/>
    </source>
</evidence>
<evidence type="ECO:0000313" key="7">
    <source>
        <dbReference type="Ensembl" id="ENSNMLP00000001664.1"/>
    </source>
</evidence>
<protein>
    <recommendedName>
        <fullName evidence="6">C1q domain-containing protein</fullName>
    </recommendedName>
</protein>
<dbReference type="SUPFAM" id="SSF49842">
    <property type="entry name" value="TNF-like"/>
    <property type="match status" value="1"/>
</dbReference>
<dbReference type="InterPro" id="IPR050822">
    <property type="entry name" value="Cerebellin_Synaptic_Org"/>
</dbReference>
<dbReference type="AlphaFoldDB" id="A0A8C6SBW0"/>
<accession>A0A8C6SBW0</accession>
<feature type="domain" description="C1q" evidence="6">
    <location>
        <begin position="119"/>
        <end position="263"/>
    </location>
</feature>
<keyword evidence="3 5" id="KW-0732">Signal</keyword>
<dbReference type="PANTHER" id="PTHR22923">
    <property type="entry name" value="CEREBELLIN-RELATED"/>
    <property type="match status" value="1"/>
</dbReference>
<reference evidence="7" key="2">
    <citation type="submission" date="2025-09" db="UniProtKB">
        <authorList>
            <consortium name="Ensembl"/>
        </authorList>
    </citation>
    <scope>IDENTIFICATION</scope>
</reference>
<name>A0A8C6SBW0_9GOBI</name>
<dbReference type="InterPro" id="IPR008983">
    <property type="entry name" value="Tumour_necrosis_fac-like_dom"/>
</dbReference>
<evidence type="ECO:0000256" key="2">
    <source>
        <dbReference type="ARBA" id="ARBA00022525"/>
    </source>
</evidence>
<proteinExistence type="predicted"/>
<dbReference type="Proteomes" id="UP000694523">
    <property type="component" value="Unplaced"/>
</dbReference>
<dbReference type="SMART" id="SM00110">
    <property type="entry name" value="C1Q"/>
    <property type="match status" value="1"/>
</dbReference>
<dbReference type="InterPro" id="IPR001073">
    <property type="entry name" value="C1q_dom"/>
</dbReference>
<evidence type="ECO:0000259" key="6">
    <source>
        <dbReference type="PROSITE" id="PS50871"/>
    </source>
</evidence>
<comment type="subcellular location">
    <subcellularLocation>
        <location evidence="1">Secreted</location>
    </subcellularLocation>
</comment>
<evidence type="ECO:0000256" key="4">
    <source>
        <dbReference type="SAM" id="Coils"/>
    </source>
</evidence>
<dbReference type="PANTHER" id="PTHR22923:SF102">
    <property type="entry name" value="CEREBELLIN 13-RELATED"/>
    <property type="match status" value="1"/>
</dbReference>
<dbReference type="PRINTS" id="PR00007">
    <property type="entry name" value="COMPLEMNTC1Q"/>
</dbReference>
<dbReference type="Gene3D" id="2.60.120.40">
    <property type="match status" value="1"/>
</dbReference>
<dbReference type="Pfam" id="PF00386">
    <property type="entry name" value="C1q"/>
    <property type="match status" value="1"/>
</dbReference>
<evidence type="ECO:0000256" key="1">
    <source>
        <dbReference type="ARBA" id="ARBA00004613"/>
    </source>
</evidence>
<keyword evidence="8" id="KW-1185">Reference proteome</keyword>